<proteinExistence type="predicted"/>
<reference evidence="5" key="1">
    <citation type="submission" date="2016-11" db="UniProtKB">
        <authorList>
            <consortium name="WormBaseParasite"/>
        </authorList>
    </citation>
    <scope>IDENTIFICATION</scope>
</reference>
<sequence length="126" mass="14649">MRRVRRASFRVSRRPCASSSAWLRAAAEEEASADSSSFRFRSFSFCLRRNLAVSLRRNLEQEMRRPHKARRQPCPYCNSVDHNPLDCTVVVDRSVRRRPQIVTAGDRLGDNLESAGWVYRLLLRIL</sequence>
<dbReference type="WBParaSite" id="BXY_1188100.1">
    <property type="protein sequence ID" value="BXY_1188100.1"/>
    <property type="gene ID" value="BXY_1188100"/>
</dbReference>
<evidence type="ECO:0000313" key="5">
    <source>
        <dbReference type="WBParaSite" id="BXY_1188100.1"/>
    </source>
</evidence>
<organism evidence="3 5">
    <name type="scientific">Bursaphelenchus xylophilus</name>
    <name type="common">Pinewood nematode worm</name>
    <name type="synonym">Aphelenchoides xylophilus</name>
    <dbReference type="NCBI Taxonomy" id="6326"/>
    <lineage>
        <taxon>Eukaryota</taxon>
        <taxon>Metazoa</taxon>
        <taxon>Ecdysozoa</taxon>
        <taxon>Nematoda</taxon>
        <taxon>Chromadorea</taxon>
        <taxon>Rhabditida</taxon>
        <taxon>Tylenchina</taxon>
        <taxon>Tylenchomorpha</taxon>
        <taxon>Aphelenchoidea</taxon>
        <taxon>Aphelenchoididae</taxon>
        <taxon>Bursaphelenchus</taxon>
    </lineage>
</organism>
<dbReference type="Proteomes" id="UP000582659">
    <property type="component" value="Unassembled WGS sequence"/>
</dbReference>
<evidence type="ECO:0000313" key="3">
    <source>
        <dbReference type="Proteomes" id="UP000095284"/>
    </source>
</evidence>
<dbReference type="AlphaFoldDB" id="A0A1I7SFR8"/>
<protein>
    <submittedName>
        <fullName evidence="1">(pine wood nematode) hypothetical protein</fullName>
    </submittedName>
</protein>
<name>A0A1I7SFR8_BURXY</name>
<dbReference type="Proteomes" id="UP000095284">
    <property type="component" value="Unplaced"/>
</dbReference>
<reference evidence="2" key="2">
    <citation type="submission" date="2020-08" db="EMBL/GenBank/DDBJ databases">
        <authorList>
            <person name="Kikuchi T."/>
        </authorList>
    </citation>
    <scope>NUCLEOTIDE SEQUENCE</scope>
    <source>
        <strain evidence="1">Ka4C1</strain>
    </source>
</reference>
<dbReference type="Proteomes" id="UP000659654">
    <property type="component" value="Unassembled WGS sequence"/>
</dbReference>
<evidence type="ECO:0000313" key="1">
    <source>
        <dbReference type="EMBL" id="CAD5225318.1"/>
    </source>
</evidence>
<gene>
    <name evidence="1" type="ORF">BXYJ_LOCUS8484</name>
</gene>
<evidence type="ECO:0000313" key="2">
    <source>
        <dbReference type="EMBL" id="CAG9114380.1"/>
    </source>
</evidence>
<accession>A0A1I7SFR8</accession>
<keyword evidence="4" id="KW-1185">Reference proteome</keyword>
<dbReference type="EMBL" id="CAJFCV020000004">
    <property type="protein sequence ID" value="CAG9114380.1"/>
    <property type="molecule type" value="Genomic_DNA"/>
</dbReference>
<dbReference type="EMBL" id="CAJFDI010000004">
    <property type="protein sequence ID" value="CAD5225318.1"/>
    <property type="molecule type" value="Genomic_DNA"/>
</dbReference>
<evidence type="ECO:0000313" key="4">
    <source>
        <dbReference type="Proteomes" id="UP000659654"/>
    </source>
</evidence>